<keyword evidence="2" id="KW-1185">Reference proteome</keyword>
<organism evidence="1 2">
    <name type="scientific">Cohnella lubricantis</name>
    <dbReference type="NCBI Taxonomy" id="2163172"/>
    <lineage>
        <taxon>Bacteria</taxon>
        <taxon>Bacillati</taxon>
        <taxon>Bacillota</taxon>
        <taxon>Bacilli</taxon>
        <taxon>Bacillales</taxon>
        <taxon>Paenibacillaceae</taxon>
        <taxon>Cohnella</taxon>
    </lineage>
</organism>
<evidence type="ECO:0000313" key="1">
    <source>
        <dbReference type="EMBL" id="MBB6678330.1"/>
    </source>
</evidence>
<protein>
    <submittedName>
        <fullName evidence="1">Uncharacterized protein</fullName>
    </submittedName>
</protein>
<dbReference type="Proteomes" id="UP000574133">
    <property type="component" value="Unassembled WGS sequence"/>
</dbReference>
<accession>A0A841TGH3</accession>
<dbReference type="EMBL" id="JACJVN010000054">
    <property type="protein sequence ID" value="MBB6678330.1"/>
    <property type="molecule type" value="Genomic_DNA"/>
</dbReference>
<evidence type="ECO:0000313" key="2">
    <source>
        <dbReference type="Proteomes" id="UP000574133"/>
    </source>
</evidence>
<name>A0A841TGH3_9BACL</name>
<comment type="caution">
    <text evidence="1">The sequence shown here is derived from an EMBL/GenBank/DDBJ whole genome shotgun (WGS) entry which is preliminary data.</text>
</comment>
<dbReference type="AlphaFoldDB" id="A0A841TGH3"/>
<dbReference type="RefSeq" id="WP_185179603.1">
    <property type="nucleotide sequence ID" value="NZ_CBCSEP010000041.1"/>
</dbReference>
<proteinExistence type="predicted"/>
<reference evidence="1 2" key="1">
    <citation type="submission" date="2020-08" db="EMBL/GenBank/DDBJ databases">
        <title>Cohnella phylogeny.</title>
        <authorList>
            <person name="Dunlap C."/>
        </authorList>
    </citation>
    <scope>NUCLEOTIDE SEQUENCE [LARGE SCALE GENOMIC DNA]</scope>
    <source>
        <strain evidence="1 2">DSM 103658</strain>
    </source>
</reference>
<sequence>MIYSVHFYYRKLLSNKAACKFEGIVFAKNKTHAEELIRKLISGFQIEVNDGIHIIGNESKTLDEIYKERPELMRVSPEQGFI</sequence>
<gene>
    <name evidence="1" type="ORF">H4Q31_13560</name>
</gene>